<dbReference type="GO" id="GO:0051015">
    <property type="term" value="F:actin filament binding"/>
    <property type="evidence" value="ECO:0007669"/>
    <property type="project" value="TreeGrafter"/>
</dbReference>
<dbReference type="GO" id="GO:0030864">
    <property type="term" value="C:cortical actin cytoskeleton"/>
    <property type="evidence" value="ECO:0007669"/>
    <property type="project" value="TreeGrafter"/>
</dbReference>
<dbReference type="InterPro" id="IPR001849">
    <property type="entry name" value="PH_domain"/>
</dbReference>
<evidence type="ECO:0008006" key="6">
    <source>
        <dbReference type="Google" id="ProtNLM"/>
    </source>
</evidence>
<evidence type="ECO:0000259" key="3">
    <source>
        <dbReference type="PROSITE" id="PS51263"/>
    </source>
</evidence>
<dbReference type="GO" id="GO:0030833">
    <property type="term" value="P:regulation of actin filament polymerization"/>
    <property type="evidence" value="ECO:0007669"/>
    <property type="project" value="TreeGrafter"/>
</dbReference>
<dbReference type="Proteomes" id="UP000030653">
    <property type="component" value="Unassembled WGS sequence"/>
</dbReference>
<dbReference type="EMBL" id="JH795859">
    <property type="protein sequence ID" value="EJU03567.1"/>
    <property type="molecule type" value="Genomic_DNA"/>
</dbReference>
<feature type="region of interest" description="Disordered" evidence="1">
    <location>
        <begin position="410"/>
        <end position="447"/>
    </location>
</feature>
<dbReference type="Pfam" id="PF00169">
    <property type="entry name" value="PH"/>
    <property type="match status" value="1"/>
</dbReference>
<keyword evidence="5" id="KW-1185">Reference proteome</keyword>
<dbReference type="GO" id="GO:0030427">
    <property type="term" value="C:site of polarized growth"/>
    <property type="evidence" value="ECO:0007669"/>
    <property type="project" value="TreeGrafter"/>
</dbReference>
<evidence type="ECO:0000256" key="1">
    <source>
        <dbReference type="SAM" id="MobiDB-lite"/>
    </source>
</evidence>
<dbReference type="STRING" id="1858805.M5GBW8"/>
<feature type="domain" description="PH" evidence="2">
    <location>
        <begin position="485"/>
        <end position="581"/>
    </location>
</feature>
<dbReference type="RefSeq" id="XP_040630461.1">
    <property type="nucleotide sequence ID" value="XM_040772240.1"/>
</dbReference>
<dbReference type="GeneID" id="63687302"/>
<sequence>MSVDISDPSIPAAYNEVIGKAATNWLLLRYGNTNSTLTLYETGSHGLEELRGHLKEEVLFGLLSLEGRLLLLVYMPDNVSGVKRARALVHSRTVGNTFRAHDAVLTASRPSQVEEEDVRAKLGLSLELSPKATNFVYTKTSPRSQPAIMPPTPPASVPRSSGASFEQRSPIHDSRGPVSAGKPPSAFEPRADHRASSDSRSSSHRRVVSSGAYNQPSLSNGLSIETPEKPAAIVLHALLLAGASAGDGAPPPPPPKSELRSSSTPPSTLVYAAGNGVPYRPQGLQATSSMAANVTHSQAPCGTQQDILPSQILSQPIIDQMPRVGPPQTEAQLQAAMSRAKWQAEEKAADSSEPGQSPIRADPVAFAEAEHLKRENEVMERTKLDAEEQQRLYLEEIRRLEAAQRLRQEEMRHAAETKRKADEAQRQATAERQRQEEMLERQRRMEEEVEKRRRAKEDKRLQREKWMEERANMEDKFRQLQVAGAVMLTGWASHQVGVVWRRRYFQLRPDCLLLFKNAEEITRPVGDFPVADIEAVHDARDELQLPHSVRVDFKGSDPAYFYCDSQEDTEVFIAALNQAAAL</sequence>
<feature type="region of interest" description="Disordered" evidence="1">
    <location>
        <begin position="140"/>
        <end position="224"/>
    </location>
</feature>
<feature type="compositionally biased region" description="Polar residues" evidence="1">
    <location>
        <begin position="158"/>
        <end position="167"/>
    </location>
</feature>
<evidence type="ECO:0000313" key="4">
    <source>
        <dbReference type="EMBL" id="EJU03567.1"/>
    </source>
</evidence>
<dbReference type="SUPFAM" id="SSF55753">
    <property type="entry name" value="Actin depolymerizing proteins"/>
    <property type="match status" value="1"/>
</dbReference>
<feature type="domain" description="ADF-H" evidence="3">
    <location>
        <begin position="2"/>
        <end position="123"/>
    </location>
</feature>
<dbReference type="PROSITE" id="PS51263">
    <property type="entry name" value="ADF_H"/>
    <property type="match status" value="1"/>
</dbReference>
<reference evidence="4 5" key="1">
    <citation type="journal article" date="2012" name="Science">
        <title>The Paleozoic origin of enzymatic lignin decomposition reconstructed from 31 fungal genomes.</title>
        <authorList>
            <person name="Floudas D."/>
            <person name="Binder M."/>
            <person name="Riley R."/>
            <person name="Barry K."/>
            <person name="Blanchette R.A."/>
            <person name="Henrissat B."/>
            <person name="Martinez A.T."/>
            <person name="Otillar R."/>
            <person name="Spatafora J.W."/>
            <person name="Yadav J.S."/>
            <person name="Aerts A."/>
            <person name="Benoit I."/>
            <person name="Boyd A."/>
            <person name="Carlson A."/>
            <person name="Copeland A."/>
            <person name="Coutinho P.M."/>
            <person name="de Vries R.P."/>
            <person name="Ferreira P."/>
            <person name="Findley K."/>
            <person name="Foster B."/>
            <person name="Gaskell J."/>
            <person name="Glotzer D."/>
            <person name="Gorecki P."/>
            <person name="Heitman J."/>
            <person name="Hesse C."/>
            <person name="Hori C."/>
            <person name="Igarashi K."/>
            <person name="Jurgens J.A."/>
            <person name="Kallen N."/>
            <person name="Kersten P."/>
            <person name="Kohler A."/>
            <person name="Kuees U."/>
            <person name="Kumar T.K.A."/>
            <person name="Kuo A."/>
            <person name="LaButti K."/>
            <person name="Larrondo L.F."/>
            <person name="Lindquist E."/>
            <person name="Ling A."/>
            <person name="Lombard V."/>
            <person name="Lucas S."/>
            <person name="Lundell T."/>
            <person name="Martin R."/>
            <person name="McLaughlin D.J."/>
            <person name="Morgenstern I."/>
            <person name="Morin E."/>
            <person name="Murat C."/>
            <person name="Nagy L.G."/>
            <person name="Nolan M."/>
            <person name="Ohm R.A."/>
            <person name="Patyshakuliyeva A."/>
            <person name="Rokas A."/>
            <person name="Ruiz-Duenas F.J."/>
            <person name="Sabat G."/>
            <person name="Salamov A."/>
            <person name="Samejima M."/>
            <person name="Schmutz J."/>
            <person name="Slot J.C."/>
            <person name="St John F."/>
            <person name="Stenlid J."/>
            <person name="Sun H."/>
            <person name="Sun S."/>
            <person name="Syed K."/>
            <person name="Tsang A."/>
            <person name="Wiebenga A."/>
            <person name="Young D."/>
            <person name="Pisabarro A."/>
            <person name="Eastwood D.C."/>
            <person name="Martin F."/>
            <person name="Cullen D."/>
            <person name="Grigoriev I.V."/>
            <person name="Hibbett D.S."/>
        </authorList>
    </citation>
    <scope>NUCLEOTIDE SEQUENCE [LARGE SCALE GENOMIC DNA]</scope>
    <source>
        <strain evidence="4 5">DJM-731 SS1</strain>
    </source>
</reference>
<evidence type="ECO:0000259" key="2">
    <source>
        <dbReference type="PROSITE" id="PS50003"/>
    </source>
</evidence>
<dbReference type="AlphaFoldDB" id="M5GBW8"/>
<proteinExistence type="predicted"/>
<feature type="compositionally biased region" description="Polar residues" evidence="1">
    <location>
        <begin position="211"/>
        <end position="223"/>
    </location>
</feature>
<dbReference type="Gene3D" id="2.30.29.30">
    <property type="entry name" value="Pleckstrin-homology domain (PH domain)/Phosphotyrosine-binding domain (PTB)"/>
    <property type="match status" value="1"/>
</dbReference>
<dbReference type="HOGENOM" id="CLU_014670_0_0_1"/>
<dbReference type="SUPFAM" id="SSF50729">
    <property type="entry name" value="PH domain-like"/>
    <property type="match status" value="1"/>
</dbReference>
<dbReference type="InterPro" id="IPR029006">
    <property type="entry name" value="ADF-H/Gelsolin-like_dom_sf"/>
</dbReference>
<protein>
    <recommendedName>
        <fullName evidence="6">PH domain-containing protein</fullName>
    </recommendedName>
</protein>
<dbReference type="Gene3D" id="3.40.20.10">
    <property type="entry name" value="Severin"/>
    <property type="match status" value="1"/>
</dbReference>
<dbReference type="SMART" id="SM00233">
    <property type="entry name" value="PH"/>
    <property type="match status" value="1"/>
</dbReference>
<dbReference type="InterPro" id="IPR002108">
    <property type="entry name" value="ADF-H"/>
</dbReference>
<gene>
    <name evidence="4" type="ORF">DACRYDRAFT_21114</name>
</gene>
<dbReference type="InterPro" id="IPR011993">
    <property type="entry name" value="PH-like_dom_sf"/>
</dbReference>
<evidence type="ECO:0000313" key="5">
    <source>
        <dbReference type="Proteomes" id="UP000030653"/>
    </source>
</evidence>
<dbReference type="Pfam" id="PF00241">
    <property type="entry name" value="Cofilin_ADF"/>
    <property type="match status" value="1"/>
</dbReference>
<accession>M5GBW8</accession>
<dbReference type="PANTHER" id="PTHR10829:SF56">
    <property type="entry name" value="ADF-H DOMAIN-CONTAINING PROTEIN"/>
    <property type="match status" value="1"/>
</dbReference>
<organism evidence="4 5">
    <name type="scientific">Dacryopinax primogenitus (strain DJM 731)</name>
    <name type="common">Brown rot fungus</name>
    <dbReference type="NCBI Taxonomy" id="1858805"/>
    <lineage>
        <taxon>Eukaryota</taxon>
        <taxon>Fungi</taxon>
        <taxon>Dikarya</taxon>
        <taxon>Basidiomycota</taxon>
        <taxon>Agaricomycotina</taxon>
        <taxon>Dacrymycetes</taxon>
        <taxon>Dacrymycetales</taxon>
        <taxon>Dacrymycetaceae</taxon>
        <taxon>Dacryopinax</taxon>
    </lineage>
</organism>
<name>M5GBW8_DACPD</name>
<dbReference type="PROSITE" id="PS50003">
    <property type="entry name" value="PH_DOMAIN"/>
    <property type="match status" value="1"/>
</dbReference>
<dbReference type="PANTHER" id="PTHR10829">
    <property type="entry name" value="CORTACTIN AND DREBRIN"/>
    <property type="match status" value="1"/>
</dbReference>
<feature type="region of interest" description="Disordered" evidence="1">
    <location>
        <begin position="333"/>
        <end position="359"/>
    </location>
</feature>
<dbReference type="GO" id="GO:0005884">
    <property type="term" value="C:actin filament"/>
    <property type="evidence" value="ECO:0007669"/>
    <property type="project" value="TreeGrafter"/>
</dbReference>
<feature type="region of interest" description="Disordered" evidence="1">
    <location>
        <begin position="244"/>
        <end position="276"/>
    </location>
</feature>
<dbReference type="OMA" id="IMHATEA"/>
<dbReference type="OrthoDB" id="2123378at2759"/>